<dbReference type="InterPro" id="IPR013762">
    <property type="entry name" value="Integrase-like_cat_sf"/>
</dbReference>
<sequence>MDVLNITSTLAKSKVSDLEEYLLSEATKSIKHEMIKSLLNFLDFYDELDSTEEYIQLASELHEKLEIEPREIPSSRDCLMFLFALNNFFDNTPSSDWRYLYFTPIRIWWILTTKIPMRIGEFLKIRRDSLKVKETDNKVRYYLELPRSKEKNNKKRIQVIDKIEIDKSFYNFIDSYIIESNKYGESDSLISYMVIRKLRENVIENKINSFVKKRNDRIIDHETFRKLLYDFYEFIIKNPPYNFSVRDVGNDNLETISKSREEGNYFDIERRLRPNDTRHLAFMFLKLQGLHPVEIARLGGHLSLSSQTHYFKHREFETDSSTIQLLRLFDMDCQYFKTSFFKTINEPIISSKINDEFRRRFVLKNAEPDRDKWDKLEIGWCSASIKRCKRHCFICDEYWKIEFDEFKTKYNEIIKWMDSTENKAIKVYNSLGHIYDQIHSNKNEQLKLDIKLKKVLYTKSKELKDLLESIGACVDHIYEQTGVNIEWQTSIQKTKSTNYLTDM</sequence>
<keyword evidence="1" id="KW-0233">DNA recombination</keyword>
<evidence type="ECO:0000256" key="1">
    <source>
        <dbReference type="ARBA" id="ARBA00023172"/>
    </source>
</evidence>
<dbReference type="InterPro" id="IPR011010">
    <property type="entry name" value="DNA_brk_join_enz"/>
</dbReference>
<organism evidence="2 3">
    <name type="scientific">Niallia hominis</name>
    <dbReference type="NCBI Taxonomy" id="3133173"/>
    <lineage>
        <taxon>Bacteria</taxon>
        <taxon>Bacillati</taxon>
        <taxon>Bacillota</taxon>
        <taxon>Bacilli</taxon>
        <taxon>Bacillales</taxon>
        <taxon>Bacillaceae</taxon>
        <taxon>Niallia</taxon>
    </lineage>
</organism>
<comment type="caution">
    <text evidence="2">The sequence shown here is derived from an EMBL/GenBank/DDBJ whole genome shotgun (WGS) entry which is preliminary data.</text>
</comment>
<dbReference type="RefSeq" id="WP_284561004.1">
    <property type="nucleotide sequence ID" value="NZ_JBBMFN010000131.1"/>
</dbReference>
<evidence type="ECO:0000313" key="2">
    <source>
        <dbReference type="EMBL" id="MEQ2468641.1"/>
    </source>
</evidence>
<dbReference type="Proteomes" id="UP001465426">
    <property type="component" value="Unassembled WGS sequence"/>
</dbReference>
<protein>
    <submittedName>
        <fullName evidence="2">Integrase</fullName>
    </submittedName>
</protein>
<proteinExistence type="predicted"/>
<gene>
    <name evidence="2" type="ORF">WMO63_23610</name>
</gene>
<name>A0ABV1F5N3_9BACI</name>
<keyword evidence="3" id="KW-1185">Reference proteome</keyword>
<reference evidence="2 3" key="1">
    <citation type="submission" date="2024-03" db="EMBL/GenBank/DDBJ databases">
        <title>Human intestinal bacterial collection.</title>
        <authorList>
            <person name="Pauvert C."/>
            <person name="Hitch T.C.A."/>
            <person name="Clavel T."/>
        </authorList>
    </citation>
    <scope>NUCLEOTIDE SEQUENCE [LARGE SCALE GENOMIC DNA]</scope>
    <source>
        <strain evidence="2 3">CLA-SR-H024</strain>
    </source>
</reference>
<dbReference type="Gene3D" id="1.10.443.10">
    <property type="entry name" value="Intergrase catalytic core"/>
    <property type="match status" value="1"/>
</dbReference>
<dbReference type="SUPFAM" id="SSF56349">
    <property type="entry name" value="DNA breaking-rejoining enzymes"/>
    <property type="match status" value="1"/>
</dbReference>
<evidence type="ECO:0000313" key="3">
    <source>
        <dbReference type="Proteomes" id="UP001465426"/>
    </source>
</evidence>
<dbReference type="EMBL" id="JBBMFN010000131">
    <property type="protein sequence ID" value="MEQ2468641.1"/>
    <property type="molecule type" value="Genomic_DNA"/>
</dbReference>
<accession>A0ABV1F5N3</accession>